<feature type="compositionally biased region" description="Basic and acidic residues" evidence="1">
    <location>
        <begin position="74"/>
        <end position="83"/>
    </location>
</feature>
<dbReference type="Gramene" id="ONK64530">
    <property type="protein sequence ID" value="ONK64530"/>
    <property type="gene ID" value="A4U43_C07F27060"/>
</dbReference>
<name>A0A5P1EKF7_ASPOF</name>
<dbReference type="EMBL" id="CM007387">
    <property type="protein sequence ID" value="ONK64530.1"/>
    <property type="molecule type" value="Genomic_DNA"/>
</dbReference>
<keyword evidence="3" id="KW-1185">Reference proteome</keyword>
<dbReference type="AlphaFoldDB" id="A0A5P1EKF7"/>
<sequence>MLPLRPPERPSPPGPQPQQARSPHSHHIIQRPSAFTGCYRTQLTPPELRPCLHLVSRTSGAAAAGGGDWWRAASDGRRGHSSADGRPMQPAGASAMGGRPPADAGGERARAVGAANDGLRAAGCELAAIGGRATTMTMVLCGGGGRVAVGSVAGCVVVDADVQRRQ</sequence>
<gene>
    <name evidence="2" type="ORF">A4U43_C07F27060</name>
</gene>
<evidence type="ECO:0000256" key="1">
    <source>
        <dbReference type="SAM" id="MobiDB-lite"/>
    </source>
</evidence>
<organism evidence="2 3">
    <name type="scientific">Asparagus officinalis</name>
    <name type="common">Garden asparagus</name>
    <dbReference type="NCBI Taxonomy" id="4686"/>
    <lineage>
        <taxon>Eukaryota</taxon>
        <taxon>Viridiplantae</taxon>
        <taxon>Streptophyta</taxon>
        <taxon>Embryophyta</taxon>
        <taxon>Tracheophyta</taxon>
        <taxon>Spermatophyta</taxon>
        <taxon>Magnoliopsida</taxon>
        <taxon>Liliopsida</taxon>
        <taxon>Asparagales</taxon>
        <taxon>Asparagaceae</taxon>
        <taxon>Asparagoideae</taxon>
        <taxon>Asparagus</taxon>
    </lineage>
</organism>
<protein>
    <submittedName>
        <fullName evidence="2">Uncharacterized protein</fullName>
    </submittedName>
</protein>
<evidence type="ECO:0000313" key="2">
    <source>
        <dbReference type="EMBL" id="ONK64530.1"/>
    </source>
</evidence>
<accession>A0A5P1EKF7</accession>
<evidence type="ECO:0000313" key="3">
    <source>
        <dbReference type="Proteomes" id="UP000243459"/>
    </source>
</evidence>
<feature type="region of interest" description="Disordered" evidence="1">
    <location>
        <begin position="1"/>
        <end position="27"/>
    </location>
</feature>
<feature type="region of interest" description="Disordered" evidence="1">
    <location>
        <begin position="62"/>
        <end position="110"/>
    </location>
</feature>
<reference evidence="3" key="1">
    <citation type="journal article" date="2017" name="Nat. Commun.">
        <title>The asparagus genome sheds light on the origin and evolution of a young Y chromosome.</title>
        <authorList>
            <person name="Harkess A."/>
            <person name="Zhou J."/>
            <person name="Xu C."/>
            <person name="Bowers J.E."/>
            <person name="Van der Hulst R."/>
            <person name="Ayyampalayam S."/>
            <person name="Mercati F."/>
            <person name="Riccardi P."/>
            <person name="McKain M.R."/>
            <person name="Kakrana A."/>
            <person name="Tang H."/>
            <person name="Ray J."/>
            <person name="Groenendijk J."/>
            <person name="Arikit S."/>
            <person name="Mathioni S.M."/>
            <person name="Nakano M."/>
            <person name="Shan H."/>
            <person name="Telgmann-Rauber A."/>
            <person name="Kanno A."/>
            <person name="Yue Z."/>
            <person name="Chen H."/>
            <person name="Li W."/>
            <person name="Chen Y."/>
            <person name="Xu X."/>
            <person name="Zhang Y."/>
            <person name="Luo S."/>
            <person name="Chen H."/>
            <person name="Gao J."/>
            <person name="Mao Z."/>
            <person name="Pires J.C."/>
            <person name="Luo M."/>
            <person name="Kudrna D."/>
            <person name="Wing R.A."/>
            <person name="Meyers B.C."/>
            <person name="Yi K."/>
            <person name="Kong H."/>
            <person name="Lavrijsen P."/>
            <person name="Sunseri F."/>
            <person name="Falavigna A."/>
            <person name="Ye Y."/>
            <person name="Leebens-Mack J.H."/>
            <person name="Chen G."/>
        </authorList>
    </citation>
    <scope>NUCLEOTIDE SEQUENCE [LARGE SCALE GENOMIC DNA]</scope>
    <source>
        <strain evidence="3">cv. DH0086</strain>
    </source>
</reference>
<proteinExistence type="predicted"/>
<dbReference type="Proteomes" id="UP000243459">
    <property type="component" value="Chromosome 7"/>
</dbReference>